<dbReference type="CDD" id="cd01991">
    <property type="entry name" value="Asn_synthase_B_C"/>
    <property type="match status" value="1"/>
</dbReference>
<dbReference type="Pfam" id="PF13537">
    <property type="entry name" value="GATase_7"/>
    <property type="match status" value="1"/>
</dbReference>
<keyword evidence="8" id="KW-0028">Amino-acid biosynthesis</keyword>
<evidence type="ECO:0000256" key="8">
    <source>
        <dbReference type="PIRSR" id="PIRSR001589-1"/>
    </source>
</evidence>
<dbReference type="EMBL" id="DTQM01000019">
    <property type="protein sequence ID" value="HGC41793.1"/>
    <property type="molecule type" value="Genomic_DNA"/>
</dbReference>
<evidence type="ECO:0000256" key="7">
    <source>
        <dbReference type="ARBA" id="ARBA00048741"/>
    </source>
</evidence>
<keyword evidence="6 8" id="KW-0315">Glutamine amidotransferase</keyword>
<feature type="site" description="Important for beta-aspartyl-AMP intermediate formation" evidence="10">
    <location>
        <position position="369"/>
    </location>
</feature>
<dbReference type="PANTHER" id="PTHR43284:SF1">
    <property type="entry name" value="ASPARAGINE SYNTHETASE"/>
    <property type="match status" value="1"/>
</dbReference>
<feature type="binding site" evidence="9">
    <location>
        <begin position="367"/>
        <end position="368"/>
    </location>
    <ligand>
        <name>ATP</name>
        <dbReference type="ChEBI" id="CHEBI:30616"/>
    </ligand>
</feature>
<feature type="domain" description="Glutamine amidotransferase type-2" evidence="11">
    <location>
        <begin position="2"/>
        <end position="214"/>
    </location>
</feature>
<dbReference type="InterPro" id="IPR033738">
    <property type="entry name" value="AsnB_N"/>
</dbReference>
<evidence type="ECO:0000259" key="11">
    <source>
        <dbReference type="PROSITE" id="PS51278"/>
    </source>
</evidence>
<evidence type="ECO:0000313" key="12">
    <source>
        <dbReference type="EMBL" id="HGC41793.1"/>
    </source>
</evidence>
<dbReference type="InterPro" id="IPR029055">
    <property type="entry name" value="Ntn_hydrolases_N"/>
</dbReference>
<dbReference type="GO" id="GO:0005829">
    <property type="term" value="C:cytosol"/>
    <property type="evidence" value="ECO:0007669"/>
    <property type="project" value="TreeGrafter"/>
</dbReference>
<dbReference type="PROSITE" id="PS51278">
    <property type="entry name" value="GATASE_TYPE_2"/>
    <property type="match status" value="1"/>
</dbReference>
<protein>
    <recommendedName>
        <fullName evidence="3">asparagine synthase (glutamine-hydrolyzing)</fullName>
        <ecNumber evidence="3">6.3.5.4</ecNumber>
    </recommendedName>
</protein>
<dbReference type="InterPro" id="IPR001962">
    <property type="entry name" value="Asn_synthase"/>
</dbReference>
<dbReference type="PIRSF" id="PIRSF001589">
    <property type="entry name" value="Asn_synthetase_glu-h"/>
    <property type="match status" value="1"/>
</dbReference>
<evidence type="ECO:0000256" key="3">
    <source>
        <dbReference type="ARBA" id="ARBA00012737"/>
    </source>
</evidence>
<evidence type="ECO:0000256" key="5">
    <source>
        <dbReference type="ARBA" id="ARBA00022840"/>
    </source>
</evidence>
<dbReference type="InterPro" id="IPR017932">
    <property type="entry name" value="GATase_2_dom"/>
</dbReference>
<dbReference type="AlphaFoldDB" id="A0A8J4H894"/>
<evidence type="ECO:0000256" key="10">
    <source>
        <dbReference type="PIRSR" id="PIRSR001589-3"/>
    </source>
</evidence>
<evidence type="ECO:0000256" key="9">
    <source>
        <dbReference type="PIRSR" id="PIRSR001589-2"/>
    </source>
</evidence>
<organism evidence="12">
    <name type="scientific">Acidicaldus sp</name>
    <dbReference type="NCBI Taxonomy" id="1872105"/>
    <lineage>
        <taxon>Bacteria</taxon>
        <taxon>Pseudomonadati</taxon>
        <taxon>Pseudomonadota</taxon>
        <taxon>Alphaproteobacteria</taxon>
        <taxon>Acetobacterales</taxon>
        <taxon>Acetobacteraceae</taxon>
        <taxon>Acidicaldus</taxon>
    </lineage>
</organism>
<evidence type="ECO:0000256" key="4">
    <source>
        <dbReference type="ARBA" id="ARBA00022741"/>
    </source>
</evidence>
<accession>A0A8J4H894</accession>
<dbReference type="InterPro" id="IPR051786">
    <property type="entry name" value="ASN_synthetase/amidase"/>
</dbReference>
<keyword evidence="5 9" id="KW-0067">ATP-binding</keyword>
<feature type="binding site" evidence="9">
    <location>
        <position position="296"/>
    </location>
    <ligand>
        <name>ATP</name>
        <dbReference type="ChEBI" id="CHEBI:30616"/>
    </ligand>
</feature>
<gene>
    <name evidence="12" type="primary">asnB</name>
    <name evidence="12" type="ORF">ENY07_00995</name>
</gene>
<reference evidence="12" key="1">
    <citation type="journal article" date="2020" name="mSystems">
        <title>Genome- and Community-Level Interaction Insights into Carbon Utilization and Element Cycling Functions of Hydrothermarchaeota in Hydrothermal Sediment.</title>
        <authorList>
            <person name="Zhou Z."/>
            <person name="Liu Y."/>
            <person name="Xu W."/>
            <person name="Pan J."/>
            <person name="Luo Z.H."/>
            <person name="Li M."/>
        </authorList>
    </citation>
    <scope>NUCLEOTIDE SEQUENCE</scope>
    <source>
        <strain evidence="12">SpSt-997</strain>
    </source>
</reference>
<feature type="active site" description="For GATase activity" evidence="8">
    <location>
        <position position="2"/>
    </location>
</feature>
<comment type="pathway">
    <text evidence="1">Amino-acid biosynthesis; L-asparagine biosynthesis; L-asparagine from L-aspartate (L-Gln route): step 1/1.</text>
</comment>
<evidence type="ECO:0000256" key="1">
    <source>
        <dbReference type="ARBA" id="ARBA00005187"/>
    </source>
</evidence>
<name>A0A8J4H894_9PROT</name>
<keyword evidence="12" id="KW-0436">Ligase</keyword>
<comment type="caution">
    <text evidence="12">The sequence shown here is derived from an EMBL/GenBank/DDBJ whole genome shotgun (WGS) entry which is preliminary data.</text>
</comment>
<dbReference type="InterPro" id="IPR006426">
    <property type="entry name" value="Asn_synth_AEB"/>
</dbReference>
<dbReference type="CDD" id="cd00712">
    <property type="entry name" value="AsnB"/>
    <property type="match status" value="1"/>
</dbReference>
<feature type="binding site" evidence="9">
    <location>
        <position position="100"/>
    </location>
    <ligand>
        <name>L-glutamine</name>
        <dbReference type="ChEBI" id="CHEBI:58359"/>
    </ligand>
</feature>
<dbReference type="SUPFAM" id="SSF56235">
    <property type="entry name" value="N-terminal nucleophile aminohydrolases (Ntn hydrolases)"/>
    <property type="match status" value="1"/>
</dbReference>
<dbReference type="GO" id="GO:0006529">
    <property type="term" value="P:asparagine biosynthetic process"/>
    <property type="evidence" value="ECO:0007669"/>
    <property type="project" value="UniProtKB-KW"/>
</dbReference>
<evidence type="ECO:0000256" key="2">
    <source>
        <dbReference type="ARBA" id="ARBA00005752"/>
    </source>
</evidence>
<dbReference type="GO" id="GO:0005524">
    <property type="term" value="F:ATP binding"/>
    <property type="evidence" value="ECO:0007669"/>
    <property type="project" value="UniProtKB-KW"/>
</dbReference>
<dbReference type="SUPFAM" id="SSF52402">
    <property type="entry name" value="Adenine nucleotide alpha hydrolases-like"/>
    <property type="match status" value="1"/>
</dbReference>
<comment type="similarity">
    <text evidence="2">Belongs to the asparagine synthetase family.</text>
</comment>
<dbReference type="Gene3D" id="3.60.20.10">
    <property type="entry name" value="Glutamine Phosphoribosylpyrophosphate, subunit 1, domain 1"/>
    <property type="match status" value="1"/>
</dbReference>
<dbReference type="PANTHER" id="PTHR43284">
    <property type="entry name" value="ASPARAGINE SYNTHETASE (GLUTAMINE-HYDROLYZING)"/>
    <property type="match status" value="1"/>
</dbReference>
<dbReference type="GO" id="GO:0004066">
    <property type="term" value="F:asparagine synthase (glutamine-hydrolyzing) activity"/>
    <property type="evidence" value="ECO:0007669"/>
    <property type="project" value="UniProtKB-EC"/>
</dbReference>
<dbReference type="NCBIfam" id="TIGR01536">
    <property type="entry name" value="asn_synth_AEB"/>
    <property type="match status" value="1"/>
</dbReference>
<dbReference type="EC" id="6.3.5.4" evidence="3"/>
<dbReference type="Gene3D" id="3.40.50.620">
    <property type="entry name" value="HUPs"/>
    <property type="match status" value="1"/>
</dbReference>
<dbReference type="InterPro" id="IPR014729">
    <property type="entry name" value="Rossmann-like_a/b/a_fold"/>
</dbReference>
<dbReference type="Pfam" id="PF00733">
    <property type="entry name" value="Asn_synthase"/>
    <property type="match status" value="1"/>
</dbReference>
<comment type="catalytic activity">
    <reaction evidence="7">
        <text>L-aspartate + L-glutamine + ATP + H2O = L-asparagine + L-glutamate + AMP + diphosphate + H(+)</text>
        <dbReference type="Rhea" id="RHEA:12228"/>
        <dbReference type="ChEBI" id="CHEBI:15377"/>
        <dbReference type="ChEBI" id="CHEBI:15378"/>
        <dbReference type="ChEBI" id="CHEBI:29985"/>
        <dbReference type="ChEBI" id="CHEBI:29991"/>
        <dbReference type="ChEBI" id="CHEBI:30616"/>
        <dbReference type="ChEBI" id="CHEBI:33019"/>
        <dbReference type="ChEBI" id="CHEBI:58048"/>
        <dbReference type="ChEBI" id="CHEBI:58359"/>
        <dbReference type="ChEBI" id="CHEBI:456215"/>
        <dbReference type="EC" id="6.3.5.4"/>
    </reaction>
</comment>
<sequence>MCGIAGILRPPGGDGIDAALLRRITGALAHRGPDGDGFHVEPGVGLGHRRLAIIDLKGGHQPMFNEDGAVAIVFNGEIYNHAELRPELEAAGHVFRSRCDTEAIIHAWESWGPDCLNRFSGMFAFALWDRRQGVLFLARDHLGKKPLYYGLTEDGSFVFASEFAALNLAPGLSRRIDAAAVDDFFALGYIPDPASIYEGIRKLPPAHFLLLDRASMAGGTWPAPRRYWTLAPDAQARGIGLAEAATGLRAHLDRAVATRMIADVPLGAFLSGGVDSSAVVARAARQITAPLSTFTIGFPGAADERPIAALVARRYGTLHHTDATAIDYIAQGRAQARMFGEPFGDHSSVPTADVSALARRHVTVALSGDGGDEVLGGYRRYRWHVLVEAARRLLPAPVRRHVIGGLAAIYPKLDRAPRWLRAKHTLTELSLDAALGYYRTLVRLHHDRRRALLSPGLLSRLDGHDPAAPIRALMAEREDEAPLAQAQYVDLHTYLPGDILVKVDRASMAASLEVRAPLLDRAFVAWGFGLPAALKLHHGTGKYVLKRAMAEDLPGEILYRRKQGFAMPLALQFRAGAARLRARLMGEAMLDSGLFQPDMLARLIREHESGQFDHSGALWLLLVFEGFLAAEAGLDGQPTANFAAEGDGARG</sequence>
<proteinExistence type="inferred from homology"/>
<keyword evidence="8" id="KW-0061">Asparagine biosynthesis</keyword>
<keyword evidence="4 9" id="KW-0547">Nucleotide-binding</keyword>
<evidence type="ECO:0000256" key="6">
    <source>
        <dbReference type="ARBA" id="ARBA00022962"/>
    </source>
</evidence>